<dbReference type="RefSeq" id="WP_123256699.1">
    <property type="nucleotide sequence ID" value="NZ_RBED01000137.1"/>
</dbReference>
<dbReference type="Proteomes" id="UP000273807">
    <property type="component" value="Unassembled WGS sequence"/>
</dbReference>
<dbReference type="GO" id="GO:0003723">
    <property type="term" value="F:RNA binding"/>
    <property type="evidence" value="ECO:0007669"/>
    <property type="project" value="InterPro"/>
</dbReference>
<protein>
    <submittedName>
        <fullName evidence="7">ANTAR domain-containing protein</fullName>
    </submittedName>
</protein>
<evidence type="ECO:0000313" key="7">
    <source>
        <dbReference type="EMBL" id="RNL49928.1"/>
    </source>
</evidence>
<keyword evidence="4" id="KW-0804">Transcription</keyword>
<dbReference type="SMART" id="SM01012">
    <property type="entry name" value="ANTAR"/>
    <property type="match status" value="1"/>
</dbReference>
<keyword evidence="1" id="KW-0808">Transferase</keyword>
<evidence type="ECO:0000256" key="5">
    <source>
        <dbReference type="SAM" id="MobiDB-lite"/>
    </source>
</evidence>
<comment type="caution">
    <text evidence="7">The sequence shown here is derived from an EMBL/GenBank/DDBJ whole genome shotgun (WGS) entry which is preliminary data.</text>
</comment>
<dbReference type="InterPro" id="IPR011006">
    <property type="entry name" value="CheY-like_superfamily"/>
</dbReference>
<dbReference type="AlphaFoldDB" id="A0A3N0BMN2"/>
<dbReference type="Gene3D" id="3.30.450.40">
    <property type="match status" value="1"/>
</dbReference>
<evidence type="ECO:0000256" key="4">
    <source>
        <dbReference type="ARBA" id="ARBA00023163"/>
    </source>
</evidence>
<dbReference type="InterPro" id="IPR029016">
    <property type="entry name" value="GAF-like_dom_sf"/>
</dbReference>
<dbReference type="Pfam" id="PF13185">
    <property type="entry name" value="GAF_2"/>
    <property type="match status" value="1"/>
</dbReference>
<dbReference type="EMBL" id="RBED01000137">
    <property type="protein sequence ID" value="RNL49928.1"/>
    <property type="molecule type" value="Genomic_DNA"/>
</dbReference>
<dbReference type="InterPro" id="IPR005561">
    <property type="entry name" value="ANTAR"/>
</dbReference>
<name>A0A3N0BMN2_9MICC</name>
<dbReference type="InterPro" id="IPR012074">
    <property type="entry name" value="GAF_ANTAR"/>
</dbReference>
<feature type="region of interest" description="Disordered" evidence="5">
    <location>
        <begin position="1"/>
        <end position="20"/>
    </location>
</feature>
<keyword evidence="2" id="KW-0418">Kinase</keyword>
<accession>A0A3N0BMN2</accession>
<gene>
    <name evidence="7" type="ORF">D7003_17515</name>
</gene>
<dbReference type="GO" id="GO:0016301">
    <property type="term" value="F:kinase activity"/>
    <property type="evidence" value="ECO:0007669"/>
    <property type="project" value="UniProtKB-KW"/>
</dbReference>
<feature type="domain" description="ANTAR" evidence="6">
    <location>
        <begin position="182"/>
        <end position="243"/>
    </location>
</feature>
<dbReference type="PROSITE" id="PS50921">
    <property type="entry name" value="ANTAR"/>
    <property type="match status" value="1"/>
</dbReference>
<dbReference type="InterPro" id="IPR036388">
    <property type="entry name" value="WH-like_DNA-bd_sf"/>
</dbReference>
<evidence type="ECO:0000256" key="1">
    <source>
        <dbReference type="ARBA" id="ARBA00022679"/>
    </source>
</evidence>
<dbReference type="Gene3D" id="1.10.10.10">
    <property type="entry name" value="Winged helix-like DNA-binding domain superfamily/Winged helix DNA-binding domain"/>
    <property type="match status" value="1"/>
</dbReference>
<organism evidence="7 8">
    <name type="scientific">Arthrobacter oryzae</name>
    <dbReference type="NCBI Taxonomy" id="409290"/>
    <lineage>
        <taxon>Bacteria</taxon>
        <taxon>Bacillati</taxon>
        <taxon>Actinomycetota</taxon>
        <taxon>Actinomycetes</taxon>
        <taxon>Micrococcales</taxon>
        <taxon>Micrococcaceae</taxon>
        <taxon>Arthrobacter</taxon>
    </lineage>
</organism>
<reference evidence="7 8" key="1">
    <citation type="submission" date="2018-10" db="EMBL/GenBank/DDBJ databases">
        <title>Genome sequencing of Arthrobacter oryzae TNB02.</title>
        <authorList>
            <person name="Cho Y.-J."/>
            <person name="Cho A."/>
            <person name="Kim O.-S."/>
        </authorList>
    </citation>
    <scope>NUCLEOTIDE SEQUENCE [LARGE SCALE GENOMIC DNA]</scope>
    <source>
        <strain evidence="7 8">TNB02</strain>
    </source>
</reference>
<dbReference type="SUPFAM" id="SSF52172">
    <property type="entry name" value="CheY-like"/>
    <property type="match status" value="1"/>
</dbReference>
<sequence length="263" mass="28368">MLQHEQPFNPGRTLSPGGSQSAIDQVQNLILESADFEGFLNELARFSAHQVAGSGEDALCGITLLRDRKAATIGWSSDSAREVDEIQYSLSQGPCLSAAKEEREIYVPDLFDEDRWGPDYANAVAAHGLRSVLSVPFHLQGEAQAALNLYSDVPHKFDGDVAARARGFTREISQALRLAVRFALHTDSAINLRATLKSRTIIDMAVGIVMAQNRCSQEEAVRILTSASSNGNVKLRDIAASLVQSVSGGSARTHFDDPGEMAG</sequence>
<keyword evidence="8" id="KW-1185">Reference proteome</keyword>
<dbReference type="PIRSF" id="PIRSF036625">
    <property type="entry name" value="GAF_ANTAR"/>
    <property type="match status" value="1"/>
</dbReference>
<dbReference type="OrthoDB" id="3820533at2"/>
<dbReference type="Pfam" id="PF03861">
    <property type="entry name" value="ANTAR"/>
    <property type="match status" value="1"/>
</dbReference>
<dbReference type="InterPro" id="IPR003018">
    <property type="entry name" value="GAF"/>
</dbReference>
<keyword evidence="3" id="KW-0805">Transcription regulation</keyword>
<dbReference type="SUPFAM" id="SSF55781">
    <property type="entry name" value="GAF domain-like"/>
    <property type="match status" value="1"/>
</dbReference>
<evidence type="ECO:0000313" key="8">
    <source>
        <dbReference type="Proteomes" id="UP000273807"/>
    </source>
</evidence>
<evidence type="ECO:0000256" key="2">
    <source>
        <dbReference type="ARBA" id="ARBA00022777"/>
    </source>
</evidence>
<evidence type="ECO:0000256" key="3">
    <source>
        <dbReference type="ARBA" id="ARBA00023015"/>
    </source>
</evidence>
<evidence type="ECO:0000259" key="6">
    <source>
        <dbReference type="PROSITE" id="PS50921"/>
    </source>
</evidence>
<proteinExistence type="predicted"/>